<dbReference type="RefSeq" id="WP_201295978.1">
    <property type="nucleotide sequence ID" value="NZ_JAQOTG010000027.1"/>
</dbReference>
<dbReference type="EMBL" id="JAQOTG010000027">
    <property type="protein sequence ID" value="MDE8565581.1"/>
    <property type="molecule type" value="Genomic_DNA"/>
</dbReference>
<comment type="caution">
    <text evidence="1">The sequence shown here is derived from an EMBL/GenBank/DDBJ whole genome shotgun (WGS) entry which is preliminary data.</text>
</comment>
<keyword evidence="2" id="KW-1185">Reference proteome</keyword>
<sequence>MLYPNEKIQQKIAIMNAKKVLKQLLYVELIAFEQHDSHWLKIFEISLKQFRKINSKPKYLMPIRDDKNDYILWLVNSLYFFKDKEEWLILVPNCTQPVWANVRVLDFTKALEELWKTSESRSFIIADKSTGLIAQIYSEEQHYEIHVDKCDISSINNKNDK</sequence>
<organism evidence="1 2">
    <name type="scientific">Anoxybacteroides rupiense</name>
    <dbReference type="NCBI Taxonomy" id="311460"/>
    <lineage>
        <taxon>Bacteria</taxon>
        <taxon>Bacillati</taxon>
        <taxon>Bacillota</taxon>
        <taxon>Bacilli</taxon>
        <taxon>Bacillales</taxon>
        <taxon>Anoxybacillaceae</taxon>
        <taxon>Anoxybacteroides</taxon>
    </lineage>
</organism>
<reference evidence="1 2" key="1">
    <citation type="submission" date="2023-01" db="EMBL/GenBank/DDBJ databases">
        <title>Genome-based reclassification of Anoxybacillus geothermalis as a later heterotypic synonym of Anoxybacillus rupiensis.</title>
        <authorList>
            <person name="Inan Bektas K."/>
            <person name="Canakci S."/>
            <person name="Belduz A.A."/>
            <person name="Guler H.H."/>
        </authorList>
    </citation>
    <scope>NUCLEOTIDE SEQUENCE [LARGE SCALE GENOMIC DNA]</scope>
    <source>
        <strain evidence="1 2">DSM 17127</strain>
    </source>
</reference>
<dbReference type="Proteomes" id="UP001213979">
    <property type="component" value="Unassembled WGS sequence"/>
</dbReference>
<gene>
    <name evidence="1" type="ORF">PNH38_17200</name>
</gene>
<evidence type="ECO:0000313" key="1">
    <source>
        <dbReference type="EMBL" id="MDE8565581.1"/>
    </source>
</evidence>
<proteinExistence type="predicted"/>
<accession>A0ABT5W8C9</accession>
<protein>
    <submittedName>
        <fullName evidence="1">Uncharacterized protein</fullName>
    </submittedName>
</protein>
<name>A0ABT5W8C9_9BACL</name>
<evidence type="ECO:0000313" key="2">
    <source>
        <dbReference type="Proteomes" id="UP001213979"/>
    </source>
</evidence>